<keyword evidence="2" id="KW-0963">Cytoplasm</keyword>
<dbReference type="EMBL" id="JAVRBK010000002">
    <property type="protein sequence ID" value="KAK5649054.1"/>
    <property type="molecule type" value="Genomic_DNA"/>
</dbReference>
<dbReference type="InterPro" id="IPR027417">
    <property type="entry name" value="P-loop_NTPase"/>
</dbReference>
<feature type="compositionally biased region" description="Polar residues" evidence="9">
    <location>
        <begin position="497"/>
        <end position="509"/>
    </location>
</feature>
<evidence type="ECO:0000259" key="11">
    <source>
        <dbReference type="PROSITE" id="PS51194"/>
    </source>
</evidence>
<name>A0AAN7VT21_9COLE</name>
<dbReference type="Proteomes" id="UP001329430">
    <property type="component" value="Chromosome 2"/>
</dbReference>
<dbReference type="GO" id="GO:0005524">
    <property type="term" value="F:ATP binding"/>
    <property type="evidence" value="ECO:0007669"/>
    <property type="project" value="UniProtKB-KW"/>
</dbReference>
<keyword evidence="5" id="KW-0347">Helicase</keyword>
<feature type="region of interest" description="Disordered" evidence="9">
    <location>
        <begin position="490"/>
        <end position="509"/>
    </location>
</feature>
<comment type="subcellular location">
    <subcellularLocation>
        <location evidence="1">Cytoplasm</location>
    </subcellularLocation>
</comment>
<evidence type="ECO:0000259" key="10">
    <source>
        <dbReference type="PROSITE" id="PS51192"/>
    </source>
</evidence>
<evidence type="ECO:0000256" key="8">
    <source>
        <dbReference type="ARBA" id="ARBA00047984"/>
    </source>
</evidence>
<dbReference type="PROSITE" id="PS51194">
    <property type="entry name" value="HELICASE_CTER"/>
    <property type="match status" value="1"/>
</dbReference>
<reference evidence="12 13" key="1">
    <citation type="journal article" date="2024" name="Insects">
        <title>An Improved Chromosome-Level Genome Assembly of the Firefly Pyrocoelia pectoralis.</title>
        <authorList>
            <person name="Fu X."/>
            <person name="Meyer-Rochow V.B."/>
            <person name="Ballantyne L."/>
            <person name="Zhu X."/>
        </authorList>
    </citation>
    <scope>NUCLEOTIDE SEQUENCE [LARGE SCALE GENOMIC DNA]</scope>
    <source>
        <strain evidence="12">XCY_ONT2</strain>
    </source>
</reference>
<organism evidence="12 13">
    <name type="scientific">Pyrocoelia pectoralis</name>
    <dbReference type="NCBI Taxonomy" id="417401"/>
    <lineage>
        <taxon>Eukaryota</taxon>
        <taxon>Metazoa</taxon>
        <taxon>Ecdysozoa</taxon>
        <taxon>Arthropoda</taxon>
        <taxon>Hexapoda</taxon>
        <taxon>Insecta</taxon>
        <taxon>Pterygota</taxon>
        <taxon>Neoptera</taxon>
        <taxon>Endopterygota</taxon>
        <taxon>Coleoptera</taxon>
        <taxon>Polyphaga</taxon>
        <taxon>Elateriformia</taxon>
        <taxon>Elateroidea</taxon>
        <taxon>Lampyridae</taxon>
        <taxon>Lampyrinae</taxon>
        <taxon>Pyrocoelia</taxon>
    </lineage>
</organism>
<dbReference type="GO" id="GO:0055087">
    <property type="term" value="C:Ski complex"/>
    <property type="evidence" value="ECO:0007669"/>
    <property type="project" value="TreeGrafter"/>
</dbReference>
<keyword evidence="3" id="KW-0547">Nucleotide-binding</keyword>
<comment type="catalytic activity">
    <reaction evidence="8">
        <text>ATP + H2O = ADP + phosphate + H(+)</text>
        <dbReference type="Rhea" id="RHEA:13065"/>
        <dbReference type="ChEBI" id="CHEBI:15377"/>
        <dbReference type="ChEBI" id="CHEBI:15378"/>
        <dbReference type="ChEBI" id="CHEBI:30616"/>
        <dbReference type="ChEBI" id="CHEBI:43474"/>
        <dbReference type="ChEBI" id="CHEBI:456216"/>
        <dbReference type="EC" id="3.6.4.13"/>
    </reaction>
</comment>
<gene>
    <name evidence="12" type="ORF">RI129_003946</name>
</gene>
<dbReference type="FunFam" id="3.40.50.300:FF:000447">
    <property type="entry name" value="helicase SKI2W isoform X2"/>
    <property type="match status" value="1"/>
</dbReference>
<dbReference type="PIRSF" id="PIRSF005198">
    <property type="entry name" value="Antiviral_helicase_SKI2"/>
    <property type="match status" value="1"/>
</dbReference>
<dbReference type="SMART" id="SM00487">
    <property type="entry name" value="DEXDc"/>
    <property type="match status" value="1"/>
</dbReference>
<protein>
    <recommendedName>
        <fullName evidence="14">Helicase SKI2W</fullName>
    </recommendedName>
</protein>
<evidence type="ECO:0000256" key="2">
    <source>
        <dbReference type="ARBA" id="ARBA00022490"/>
    </source>
</evidence>
<dbReference type="SMART" id="SM01142">
    <property type="entry name" value="DSHCT"/>
    <property type="match status" value="1"/>
</dbReference>
<dbReference type="GO" id="GO:0016787">
    <property type="term" value="F:hydrolase activity"/>
    <property type="evidence" value="ECO:0007669"/>
    <property type="project" value="UniProtKB-KW"/>
</dbReference>
<dbReference type="PANTHER" id="PTHR12131">
    <property type="entry name" value="ATP-DEPENDENT RNA AND DNA HELICASE"/>
    <property type="match status" value="1"/>
</dbReference>
<evidence type="ECO:0000256" key="5">
    <source>
        <dbReference type="ARBA" id="ARBA00022806"/>
    </source>
</evidence>
<dbReference type="InterPro" id="IPR050699">
    <property type="entry name" value="RNA-DNA_Helicase"/>
</dbReference>
<dbReference type="Gene3D" id="1.10.3380.30">
    <property type="match status" value="2"/>
</dbReference>
<evidence type="ECO:0000313" key="12">
    <source>
        <dbReference type="EMBL" id="KAK5649054.1"/>
    </source>
</evidence>
<accession>A0AAN7VT21</accession>
<dbReference type="InterPro" id="IPR025696">
    <property type="entry name" value="Beta-barrel_MTR4"/>
</dbReference>
<evidence type="ECO:0000256" key="7">
    <source>
        <dbReference type="ARBA" id="ARBA00022884"/>
    </source>
</evidence>
<dbReference type="PROSITE" id="PS51192">
    <property type="entry name" value="HELICASE_ATP_BIND_1"/>
    <property type="match status" value="1"/>
</dbReference>
<evidence type="ECO:0000256" key="6">
    <source>
        <dbReference type="ARBA" id="ARBA00022840"/>
    </source>
</evidence>
<dbReference type="InterPro" id="IPR001650">
    <property type="entry name" value="Helicase_C-like"/>
</dbReference>
<keyword evidence="6" id="KW-0067">ATP-binding</keyword>
<dbReference type="Pfam" id="PF17911">
    <property type="entry name" value="Ski2_N"/>
    <property type="match status" value="1"/>
</dbReference>
<evidence type="ECO:0008006" key="14">
    <source>
        <dbReference type="Google" id="ProtNLM"/>
    </source>
</evidence>
<dbReference type="InterPro" id="IPR012961">
    <property type="entry name" value="Ski2/MTR4_C"/>
</dbReference>
<dbReference type="InterPro" id="IPR014001">
    <property type="entry name" value="Helicase_ATP-bd"/>
</dbReference>
<dbReference type="GO" id="GO:0070478">
    <property type="term" value="P:nuclear-transcribed mRNA catabolic process, 3'-5' exonucleolytic nonsense-mediated decay"/>
    <property type="evidence" value="ECO:0007669"/>
    <property type="project" value="TreeGrafter"/>
</dbReference>
<dbReference type="CDD" id="cd18795">
    <property type="entry name" value="SF2_C_Ski2"/>
    <property type="match status" value="1"/>
</dbReference>
<dbReference type="Pfam" id="PF13234">
    <property type="entry name" value="MTR4_beta-barrel"/>
    <property type="match status" value="1"/>
</dbReference>
<dbReference type="InterPro" id="IPR040801">
    <property type="entry name" value="Ski2_N"/>
</dbReference>
<dbReference type="InterPro" id="IPR011545">
    <property type="entry name" value="DEAD/DEAH_box_helicase_dom"/>
</dbReference>
<dbReference type="Pfam" id="PF08148">
    <property type="entry name" value="DSHCT"/>
    <property type="match status" value="1"/>
</dbReference>
<dbReference type="FunFam" id="3.40.50.300:FF:000354">
    <property type="entry name" value="ATP-dependent RNA helicase SKI2"/>
    <property type="match status" value="1"/>
</dbReference>
<evidence type="ECO:0000256" key="4">
    <source>
        <dbReference type="ARBA" id="ARBA00022801"/>
    </source>
</evidence>
<evidence type="ECO:0000256" key="3">
    <source>
        <dbReference type="ARBA" id="ARBA00022741"/>
    </source>
</evidence>
<dbReference type="Pfam" id="PF00270">
    <property type="entry name" value="DEAD"/>
    <property type="match status" value="1"/>
</dbReference>
<keyword evidence="7" id="KW-0694">RNA-binding</keyword>
<dbReference type="GO" id="GO:0003724">
    <property type="term" value="F:RNA helicase activity"/>
    <property type="evidence" value="ECO:0007669"/>
    <property type="project" value="UniProtKB-EC"/>
</dbReference>
<dbReference type="SMART" id="SM00490">
    <property type="entry name" value="HELICc"/>
    <property type="match status" value="1"/>
</dbReference>
<evidence type="ECO:0000256" key="1">
    <source>
        <dbReference type="ARBA" id="ARBA00004496"/>
    </source>
</evidence>
<proteinExistence type="predicted"/>
<comment type="caution">
    <text evidence="12">The sequence shown here is derived from an EMBL/GenBank/DDBJ whole genome shotgun (WGS) entry which is preliminary data.</text>
</comment>
<evidence type="ECO:0000256" key="9">
    <source>
        <dbReference type="SAM" id="MobiDB-lite"/>
    </source>
</evidence>
<feature type="domain" description="Helicase C-terminal" evidence="11">
    <location>
        <begin position="551"/>
        <end position="724"/>
    </location>
</feature>
<dbReference type="PANTHER" id="PTHR12131:SF1">
    <property type="entry name" value="ATP-DEPENDENT RNA HELICASE SUPV3L1, MITOCHONDRIAL-RELATED"/>
    <property type="match status" value="1"/>
</dbReference>
<sequence length="1218" mass="139642">MSPPLIEPPPILPDIEEELLEYLTKPERLPIHDYERNQEFWPRKPDPTKLFHYDFSPLSTTLKVQRDMNTGEIIEFREVPIQNVGSTSKNSLLLTRQPAPPSEATWGSISNYPFWPAGLSDPTEGLPLKKETLNKNDLLIIPPGFKFGLLFEDDGCTVKEKMDKNVELQVKQGTNVVNLLDILNEQTFSGLWETTEKNSDNSTSTFPQAQAAVIPDEDVIPEFITKDPPLLKISEFEKKKMRNLEWAVNLDTSKPVKDFKERIPQMALEYEFELDTFQKLAILHLEQHDHVFVAAHTSAGKTVVAEYAIALSQRHMTRTIYTSPIKALSNQKYRDFKKKFNDVGLVTGDFQINMKGSCLIMTTEILHSMLYAGSDVTRDLEYVIFDEVHYVNDKERGHVWEQVLIMLPAHVCVVMLSATVPNTMEFADWLGQTHQRKVYVISTAKRPVPLQHYLYTGCGGASRNNRYLLLDHNETFRLEGYNEAKGSLVKAKDRKQGNSNTSSAAPQKTFYNPRQEQTMWTGLVDHLSKNKLLPVVAFTFSRNKCDQNARNLRHLDLTTAHEKHYINSFFNRCIACLKPPDRDIPQILDMKEILSRGVGVHHSGILPIIKEMIEMLFQGQYIKLLFATETFAMGVNMPARTVIFDSIKKHDGHELRALLPAEFIQMAGRAGRRGLDKTGTVIILCKGAVPTSDDLKKMMLGKPNQLKSQFRITYRMVLTLLRVESLSVEGMMSRSFREADHQKKMEQIRTKLTEVSKALEIENRHELNEHMQPLVKFYTNVKLFLDAHQQLMPEIVKSSTLQKQLTSGRVVLITHKSHVNKLALILSTSSKSSDLWYKVLVLTDASSEVEDEKSYVYYKMLALSSDHIFYPENSPGHEILKIIPGDIFEITSATIHVDYTFVISDWEKRQITRFKDDPPSERCNYAVQELLKLTINTLDKSHADRLTYLDIVVKDLDLHQSMLQYNKLKERLVDHISSTQIPNFEEQFHIVFKKKSLEDEEADLQYQLSYESMSLYPEYEKRIALLKELNYINSLNRVELKGKVACEIGMNELLITELVLRNVFTDLQPAEVAALLSALVYQVKTKQDCNAEENLTENLIKGKRTIESVHNEIQNLERHFDIDKVSESSRDLNFELVEVVYEWANGKPFATLMNLTTVQEGIIVRCIQQLNETICDVRDVARLTGDPKLYSKMEEASASIKRDIVFAASLYTQNEHVQ</sequence>
<dbReference type="AlphaFoldDB" id="A0AAN7VT21"/>
<keyword evidence="4" id="KW-0378">Hydrolase</keyword>
<evidence type="ECO:0000313" key="13">
    <source>
        <dbReference type="Proteomes" id="UP001329430"/>
    </source>
</evidence>
<dbReference type="Gene3D" id="3.40.50.300">
    <property type="entry name" value="P-loop containing nucleotide triphosphate hydrolases"/>
    <property type="match status" value="2"/>
</dbReference>
<dbReference type="FunFam" id="1.10.3380.30:FF:000001">
    <property type="entry name" value="Ski2 ATP-dependent RNA helicase"/>
    <property type="match status" value="1"/>
</dbReference>
<keyword evidence="13" id="KW-1185">Reference proteome</keyword>
<feature type="domain" description="Helicase ATP-binding" evidence="10">
    <location>
        <begin position="282"/>
        <end position="438"/>
    </location>
</feature>
<dbReference type="GO" id="GO:0003723">
    <property type="term" value="F:RNA binding"/>
    <property type="evidence" value="ECO:0007669"/>
    <property type="project" value="UniProtKB-KW"/>
</dbReference>
<dbReference type="SUPFAM" id="SSF52540">
    <property type="entry name" value="P-loop containing nucleoside triphosphate hydrolases"/>
    <property type="match status" value="1"/>
</dbReference>
<dbReference type="Pfam" id="PF00271">
    <property type="entry name" value="Helicase_C"/>
    <property type="match status" value="1"/>
</dbReference>
<dbReference type="InterPro" id="IPR016438">
    <property type="entry name" value="SKI2-like"/>
</dbReference>